<evidence type="ECO:0000256" key="10">
    <source>
        <dbReference type="ARBA" id="ARBA00023136"/>
    </source>
</evidence>
<dbReference type="GO" id="GO:0008982">
    <property type="term" value="F:protein-N(PI)-phosphohistidine-sugar phosphotransferase activity"/>
    <property type="evidence" value="ECO:0007669"/>
    <property type="project" value="InterPro"/>
</dbReference>
<dbReference type="InterPro" id="IPR013014">
    <property type="entry name" value="PTS_EIIC_2"/>
</dbReference>
<feature type="domain" description="PTS EIIC type-2" evidence="12">
    <location>
        <begin position="14"/>
        <end position="361"/>
    </location>
</feature>
<dbReference type="InterPro" id="IPR050893">
    <property type="entry name" value="Sugar_PTS"/>
</dbReference>
<feature type="transmembrane region" description="Helical" evidence="11">
    <location>
        <begin position="90"/>
        <end position="109"/>
    </location>
</feature>
<evidence type="ECO:0000259" key="12">
    <source>
        <dbReference type="PROSITE" id="PS51104"/>
    </source>
</evidence>
<keyword evidence="3" id="KW-1003">Cell membrane</keyword>
<evidence type="ECO:0000256" key="2">
    <source>
        <dbReference type="ARBA" id="ARBA00022448"/>
    </source>
</evidence>
<organism evidence="13">
    <name type="scientific">freshwater metagenome</name>
    <dbReference type="NCBI Taxonomy" id="449393"/>
    <lineage>
        <taxon>unclassified sequences</taxon>
        <taxon>metagenomes</taxon>
        <taxon>ecological metagenomes</taxon>
    </lineage>
</organism>
<dbReference type="InterPro" id="IPR003352">
    <property type="entry name" value="PTS_EIIC"/>
</dbReference>
<gene>
    <name evidence="13" type="ORF">UFOPK3339_00688</name>
</gene>
<proteinExistence type="predicted"/>
<feature type="transmembrane region" description="Helical" evidence="11">
    <location>
        <begin position="331"/>
        <end position="353"/>
    </location>
</feature>
<keyword evidence="2" id="KW-0813">Transport</keyword>
<dbReference type="AlphaFoldDB" id="A0A6J7D968"/>
<evidence type="ECO:0000256" key="5">
    <source>
        <dbReference type="ARBA" id="ARBA00022597"/>
    </source>
</evidence>
<evidence type="ECO:0000256" key="9">
    <source>
        <dbReference type="ARBA" id="ARBA00022989"/>
    </source>
</evidence>
<evidence type="ECO:0000256" key="1">
    <source>
        <dbReference type="ARBA" id="ARBA00004651"/>
    </source>
</evidence>
<protein>
    <submittedName>
        <fullName evidence="13">Unannotated protein</fullName>
    </submittedName>
</protein>
<comment type="subcellular location">
    <subcellularLocation>
        <location evidence="1">Cell membrane</location>
        <topology evidence="1">Multi-pass membrane protein</topology>
    </subcellularLocation>
</comment>
<dbReference type="PANTHER" id="PTHR30181:SF2">
    <property type="entry name" value="PTS SYSTEM MANNITOL-SPECIFIC EIICBA COMPONENT"/>
    <property type="match status" value="1"/>
</dbReference>
<feature type="transmembrane region" description="Helical" evidence="11">
    <location>
        <begin position="283"/>
        <end position="306"/>
    </location>
</feature>
<keyword evidence="7" id="KW-0598">Phosphotransferase system</keyword>
<dbReference type="EMBL" id="CAFBLF010000090">
    <property type="protein sequence ID" value="CAB4866781.1"/>
    <property type="molecule type" value="Genomic_DNA"/>
</dbReference>
<dbReference type="GO" id="GO:0005886">
    <property type="term" value="C:plasma membrane"/>
    <property type="evidence" value="ECO:0007669"/>
    <property type="project" value="UniProtKB-SubCell"/>
</dbReference>
<feature type="transmembrane region" description="Helical" evidence="11">
    <location>
        <begin position="244"/>
        <end position="271"/>
    </location>
</feature>
<feature type="transmembrane region" description="Helical" evidence="11">
    <location>
        <begin position="64"/>
        <end position="83"/>
    </location>
</feature>
<keyword evidence="6" id="KW-0808">Transferase</keyword>
<keyword evidence="9 11" id="KW-1133">Transmembrane helix</keyword>
<accession>A0A6J7D968</accession>
<feature type="transmembrane region" description="Helical" evidence="11">
    <location>
        <begin position="115"/>
        <end position="131"/>
    </location>
</feature>
<evidence type="ECO:0000256" key="7">
    <source>
        <dbReference type="ARBA" id="ARBA00022683"/>
    </source>
</evidence>
<keyword evidence="10 11" id="KW-0472">Membrane</keyword>
<feature type="transmembrane region" description="Helical" evidence="11">
    <location>
        <begin position="21"/>
        <end position="44"/>
    </location>
</feature>
<dbReference type="Pfam" id="PF02378">
    <property type="entry name" value="PTS_EIIC"/>
    <property type="match status" value="1"/>
</dbReference>
<evidence type="ECO:0000256" key="8">
    <source>
        <dbReference type="ARBA" id="ARBA00022692"/>
    </source>
</evidence>
<feature type="transmembrane region" description="Helical" evidence="11">
    <location>
        <begin position="152"/>
        <end position="173"/>
    </location>
</feature>
<name>A0A6J7D968_9ZZZZ</name>
<evidence type="ECO:0000256" key="3">
    <source>
        <dbReference type="ARBA" id="ARBA00022475"/>
    </source>
</evidence>
<keyword evidence="5" id="KW-0762">Sugar transport</keyword>
<sequence length="380" mass="38557">MTTSSSARVGIQKFGSFLSGMVMPNIAAFIAWGLITAFFIPTGWLPALGANPLDADGNALNNGGLNFLAMVGPMIVYMLPLLIANTGGRLVYGVRGGVVGVIGTMGVIVGTSIPMFMGAMIVGPLGGWLIKKVDAIWAGKIRAGFEMLVDNFSAGIVGAVLALVAFLGIAPFVQTVSDALGSGVQALYDSGFAPLLSILVEPAKVLFLNNAINHGVLTPLGTEAAAASGKSFLFLVEANPGPGLGILLAFAVFGVGLSKASAPGAIIIHFLGGIHEVYFPYVLMKPAIIVAAIAGGATGVATNWLFGSGLRAPASPGSIFAVLIQTPSDSYIGVILSVVLSATVSFLIAGIIVRSTRKADLDAEAGDLAAAKAQSKANKG</sequence>
<keyword evidence="8 11" id="KW-0812">Transmembrane</keyword>
<evidence type="ECO:0000256" key="6">
    <source>
        <dbReference type="ARBA" id="ARBA00022679"/>
    </source>
</evidence>
<dbReference type="GO" id="GO:0090563">
    <property type="term" value="F:protein-phosphocysteine-sugar phosphotransferase activity"/>
    <property type="evidence" value="ECO:0007669"/>
    <property type="project" value="TreeGrafter"/>
</dbReference>
<dbReference type="PROSITE" id="PS51104">
    <property type="entry name" value="PTS_EIIC_TYPE_2"/>
    <property type="match status" value="1"/>
</dbReference>
<reference evidence="13" key="1">
    <citation type="submission" date="2020-05" db="EMBL/GenBank/DDBJ databases">
        <authorList>
            <person name="Chiriac C."/>
            <person name="Salcher M."/>
            <person name="Ghai R."/>
            <person name="Kavagutti S V."/>
        </authorList>
    </citation>
    <scope>NUCLEOTIDE SEQUENCE</scope>
</reference>
<evidence type="ECO:0000313" key="13">
    <source>
        <dbReference type="EMBL" id="CAB4866781.1"/>
    </source>
</evidence>
<evidence type="ECO:0000256" key="4">
    <source>
        <dbReference type="ARBA" id="ARBA00022553"/>
    </source>
</evidence>
<dbReference type="PANTHER" id="PTHR30181">
    <property type="entry name" value="MANNITOL PERMEASE IIC COMPONENT"/>
    <property type="match status" value="1"/>
</dbReference>
<evidence type="ECO:0000256" key="11">
    <source>
        <dbReference type="SAM" id="Phobius"/>
    </source>
</evidence>
<dbReference type="GO" id="GO:0009401">
    <property type="term" value="P:phosphoenolpyruvate-dependent sugar phosphotransferase system"/>
    <property type="evidence" value="ECO:0007669"/>
    <property type="project" value="UniProtKB-KW"/>
</dbReference>
<keyword evidence="4" id="KW-0597">Phosphoprotein</keyword>